<dbReference type="Pfam" id="PF00326">
    <property type="entry name" value="Peptidase_S9"/>
    <property type="match status" value="1"/>
</dbReference>
<feature type="domain" description="Peptidase S9 prolyl oligopeptidase catalytic" evidence="2">
    <location>
        <begin position="404"/>
        <end position="619"/>
    </location>
</feature>
<dbReference type="GO" id="GO:0004252">
    <property type="term" value="F:serine-type endopeptidase activity"/>
    <property type="evidence" value="ECO:0007669"/>
    <property type="project" value="TreeGrafter"/>
</dbReference>
<dbReference type="SUPFAM" id="SSF53474">
    <property type="entry name" value="alpha/beta-Hydrolases"/>
    <property type="match status" value="1"/>
</dbReference>
<name>A0A553W9J0_9SPHN</name>
<dbReference type="OrthoDB" id="1094230at2"/>
<dbReference type="InterPro" id="IPR001375">
    <property type="entry name" value="Peptidase_S9_cat"/>
</dbReference>
<organism evidence="3 4">
    <name type="scientific">Sphingorhabdus contaminans</name>
    <dbReference type="NCBI Taxonomy" id="1343899"/>
    <lineage>
        <taxon>Bacteria</taxon>
        <taxon>Pseudomonadati</taxon>
        <taxon>Pseudomonadota</taxon>
        <taxon>Alphaproteobacteria</taxon>
        <taxon>Sphingomonadales</taxon>
        <taxon>Sphingomonadaceae</taxon>
        <taxon>Sphingorhabdus</taxon>
    </lineage>
</organism>
<dbReference type="PANTHER" id="PTHR42776">
    <property type="entry name" value="SERINE PEPTIDASE S9 FAMILY MEMBER"/>
    <property type="match status" value="1"/>
</dbReference>
<dbReference type="Proteomes" id="UP000320160">
    <property type="component" value="Unassembled WGS sequence"/>
</dbReference>
<gene>
    <name evidence="3" type="ORF">FOM92_09130</name>
</gene>
<evidence type="ECO:0000313" key="3">
    <source>
        <dbReference type="EMBL" id="TSB01365.1"/>
    </source>
</evidence>
<sequence>MIFSLILAAASLPNETLIPFETLARGPAISAVAISPNGQRVATIEMKDGRASIFEGNIDGDRRLIYRDRERSIDNVRWSADGKWLYFLQDSGGDEGYHLFRLDPAYPDEAKDLTPFAGITAELVATPPGYAGPLLVAMNRRDPQYPDVYAVDLGSGQVTEIFRNEGNYTEFFADRQGAIRAAGRIMADGTLELWGRENTSDTLRLLYSAPTQERFKALAIHNDGRSVIVKSNRQAQFERALLVSFSDGQVRPMPDGACGNYDLDSIIQDQNGPMAALCTYIASDIVPLNRAFAKDVRSARRFLHTDSISFESRSSNGEATMLYSDASDRPGRFILVRNGKTSVFAETRPELSAYRFAQSKAFRMRARDGLPLLGYVTRPLGKNKAGPTIVAVHGGPWTRDAAAFERETQFYVNRGYTVIQVNFRGSTGLGKHVFEGGIGEFGAKMSDDVDDAVLYAVRKGWTDASHVCILGGSYGGFAALTAISRAGSVRYRCAVAYAGPSDLETLMRAFPPSWKPFLPRSWYRFVGNPDVPKDSERMGERSPLTHVDNMQVPLLIFQGANDPRVRQDQSDRIVCSLRNRTIDVDYLLAGNEGHSFANEETSLALTRATEEFFGRHLGGQVGTQTTAAAQDALAAFREAGMKVQCL</sequence>
<evidence type="ECO:0000259" key="2">
    <source>
        <dbReference type="Pfam" id="PF00326"/>
    </source>
</evidence>
<protein>
    <submittedName>
        <fullName evidence="3">S9 family peptidase</fullName>
    </submittedName>
</protein>
<proteinExistence type="predicted"/>
<accession>A0A553W9J0</accession>
<comment type="caution">
    <text evidence="3">The sequence shown here is derived from an EMBL/GenBank/DDBJ whole genome shotgun (WGS) entry which is preliminary data.</text>
</comment>
<evidence type="ECO:0000256" key="1">
    <source>
        <dbReference type="ARBA" id="ARBA00022801"/>
    </source>
</evidence>
<dbReference type="InterPro" id="IPR011042">
    <property type="entry name" value="6-blade_b-propeller_TolB-like"/>
</dbReference>
<reference evidence="3 4" key="1">
    <citation type="submission" date="2019-07" db="EMBL/GenBank/DDBJ databases">
        <authorList>
            <person name="Park M."/>
        </authorList>
    </citation>
    <scope>NUCLEOTIDE SEQUENCE [LARGE SCALE GENOMIC DNA]</scope>
    <source>
        <strain evidence="3 4">KCTC32445</strain>
    </source>
</reference>
<dbReference type="GO" id="GO:0006508">
    <property type="term" value="P:proteolysis"/>
    <property type="evidence" value="ECO:0007669"/>
    <property type="project" value="InterPro"/>
</dbReference>
<dbReference type="Gene3D" id="2.120.10.30">
    <property type="entry name" value="TolB, C-terminal domain"/>
    <property type="match status" value="1"/>
</dbReference>
<evidence type="ECO:0000313" key="4">
    <source>
        <dbReference type="Proteomes" id="UP000320160"/>
    </source>
</evidence>
<dbReference type="EMBL" id="VKKU01000002">
    <property type="protein sequence ID" value="TSB01365.1"/>
    <property type="molecule type" value="Genomic_DNA"/>
</dbReference>
<dbReference type="RefSeq" id="WP_143776575.1">
    <property type="nucleotide sequence ID" value="NZ_VKKU01000002.1"/>
</dbReference>
<dbReference type="AlphaFoldDB" id="A0A553W9J0"/>
<dbReference type="Gene3D" id="3.40.50.1820">
    <property type="entry name" value="alpha/beta hydrolase"/>
    <property type="match status" value="1"/>
</dbReference>
<dbReference type="SUPFAM" id="SSF82171">
    <property type="entry name" value="DPP6 N-terminal domain-like"/>
    <property type="match status" value="1"/>
</dbReference>
<dbReference type="PANTHER" id="PTHR42776:SF27">
    <property type="entry name" value="DIPEPTIDYL PEPTIDASE FAMILY MEMBER 6"/>
    <property type="match status" value="1"/>
</dbReference>
<dbReference type="InterPro" id="IPR029058">
    <property type="entry name" value="AB_hydrolase_fold"/>
</dbReference>
<keyword evidence="1" id="KW-0378">Hydrolase</keyword>
<keyword evidence="4" id="KW-1185">Reference proteome</keyword>